<dbReference type="GeneID" id="15805912"/>
<keyword evidence="4" id="KW-0539">Nucleus</keyword>
<evidence type="ECO:0000256" key="5">
    <source>
        <dbReference type="ARBA" id="ARBA00024196"/>
    </source>
</evidence>
<evidence type="ECO:0000256" key="1">
    <source>
        <dbReference type="ARBA" id="ARBA00004123"/>
    </source>
</evidence>
<dbReference type="Gene3D" id="3.80.10.10">
    <property type="entry name" value="Ribonuclease Inhibitor"/>
    <property type="match status" value="1"/>
</dbReference>
<dbReference type="OrthoDB" id="433501at2759"/>
<dbReference type="InterPro" id="IPR044640">
    <property type="entry name" value="RU2A"/>
</dbReference>
<name>L0AX52_THEEQ</name>
<dbReference type="GO" id="GO:1990904">
    <property type="term" value="C:ribonucleoprotein complex"/>
    <property type="evidence" value="ECO:0007669"/>
    <property type="project" value="UniProtKB-KW"/>
</dbReference>
<dbReference type="PANTHER" id="PTHR10552:SF6">
    <property type="entry name" value="U2 SMALL NUCLEAR RIBONUCLEOPROTEIN A"/>
    <property type="match status" value="1"/>
</dbReference>
<accession>L0AX52</accession>
<dbReference type="KEGG" id="beq:BEWA_029920"/>
<dbReference type="AlphaFoldDB" id="L0AX52"/>
<keyword evidence="6" id="KW-0687">Ribonucleoprotein</keyword>
<dbReference type="GO" id="GO:0005634">
    <property type="term" value="C:nucleus"/>
    <property type="evidence" value="ECO:0007669"/>
    <property type="project" value="UniProtKB-SubCell"/>
</dbReference>
<keyword evidence="2" id="KW-0433">Leucine-rich repeat</keyword>
<comment type="subcellular location">
    <subcellularLocation>
        <location evidence="1">Nucleus</location>
    </subcellularLocation>
</comment>
<dbReference type="Proteomes" id="UP000031512">
    <property type="component" value="Chromosome 1"/>
</dbReference>
<reference evidence="6 7" key="1">
    <citation type="journal article" date="2012" name="BMC Genomics">
        <title>Comparative genomic analysis and phylogenetic position of Theileria equi.</title>
        <authorList>
            <person name="Kappmeyer L.S."/>
            <person name="Thiagarajan M."/>
            <person name="Herndon D.R."/>
            <person name="Ramsay J.D."/>
            <person name="Caler E."/>
            <person name="Djikeng A."/>
            <person name="Gillespie J.J."/>
            <person name="Lau A.O."/>
            <person name="Roalson E.H."/>
            <person name="Silva J.C."/>
            <person name="Silva M.G."/>
            <person name="Suarez C.E."/>
            <person name="Ueti M.W."/>
            <person name="Nene V.M."/>
            <person name="Mealey R.H."/>
            <person name="Knowles D.P."/>
            <person name="Brayton K.A."/>
        </authorList>
    </citation>
    <scope>NUCLEOTIDE SEQUENCE [LARGE SCALE GENOMIC DNA]</scope>
    <source>
        <strain evidence="6 7">WA</strain>
    </source>
</reference>
<dbReference type="PANTHER" id="PTHR10552">
    <property type="entry name" value="U2 SMALL NUCLEAR RIBONUCLEOPROTEIN A"/>
    <property type="match status" value="1"/>
</dbReference>
<dbReference type="SUPFAM" id="SSF52058">
    <property type="entry name" value="L domain-like"/>
    <property type="match status" value="1"/>
</dbReference>
<dbReference type="GO" id="GO:0030620">
    <property type="term" value="F:U2 snRNA binding"/>
    <property type="evidence" value="ECO:0007669"/>
    <property type="project" value="InterPro"/>
</dbReference>
<proteinExistence type="inferred from homology"/>
<evidence type="ECO:0000313" key="6">
    <source>
        <dbReference type="EMBL" id="AFZ80140.1"/>
    </source>
</evidence>
<protein>
    <submittedName>
        <fullName evidence="6">U2 small nuclear ribonucleoprotein A, putative</fullName>
    </submittedName>
</protein>
<evidence type="ECO:0000313" key="7">
    <source>
        <dbReference type="Proteomes" id="UP000031512"/>
    </source>
</evidence>
<evidence type="ECO:0000256" key="4">
    <source>
        <dbReference type="ARBA" id="ARBA00023242"/>
    </source>
</evidence>
<dbReference type="GO" id="GO:0000398">
    <property type="term" value="P:mRNA splicing, via spliceosome"/>
    <property type="evidence" value="ECO:0007669"/>
    <property type="project" value="InterPro"/>
</dbReference>
<dbReference type="EMBL" id="CP001669">
    <property type="protein sequence ID" value="AFZ80140.1"/>
    <property type="molecule type" value="Genomic_DNA"/>
</dbReference>
<evidence type="ECO:0000256" key="3">
    <source>
        <dbReference type="ARBA" id="ARBA00022737"/>
    </source>
</evidence>
<sequence>MKLSTETILQSGHGLSPTGDRTLYLRDSRISVLANLGATKDDYDCIDLSNNDIIKLENFPLLPRLKTLVS</sequence>
<dbReference type="VEuPathDB" id="PiroplasmaDB:BEWA_029920"/>
<evidence type="ECO:0000256" key="2">
    <source>
        <dbReference type="ARBA" id="ARBA00022614"/>
    </source>
</evidence>
<keyword evidence="3" id="KW-0677">Repeat</keyword>
<dbReference type="Pfam" id="PF14580">
    <property type="entry name" value="LRR_9"/>
    <property type="match status" value="1"/>
</dbReference>
<dbReference type="STRING" id="1537102.L0AX52"/>
<dbReference type="InterPro" id="IPR032675">
    <property type="entry name" value="LRR_dom_sf"/>
</dbReference>
<keyword evidence="7" id="KW-1185">Reference proteome</keyword>
<gene>
    <name evidence="6" type="ORF">BEWA_029920</name>
</gene>
<dbReference type="RefSeq" id="XP_004829806.1">
    <property type="nucleotide sequence ID" value="XM_004829749.1"/>
</dbReference>
<organism evidence="6 7">
    <name type="scientific">Theileria equi strain WA</name>
    <dbReference type="NCBI Taxonomy" id="1537102"/>
    <lineage>
        <taxon>Eukaryota</taxon>
        <taxon>Sar</taxon>
        <taxon>Alveolata</taxon>
        <taxon>Apicomplexa</taxon>
        <taxon>Aconoidasida</taxon>
        <taxon>Piroplasmida</taxon>
        <taxon>Theileriidae</taxon>
        <taxon>Theileria</taxon>
    </lineage>
</organism>
<comment type="similarity">
    <text evidence="5">Belongs to the U2 small nuclear ribonucleoprotein A family.</text>
</comment>
<dbReference type="eggNOG" id="KOG1644">
    <property type="taxonomic scope" value="Eukaryota"/>
</dbReference>